<protein>
    <submittedName>
        <fullName evidence="1">Uncharacterized protein</fullName>
    </submittedName>
</protein>
<accession>A0ABT4GQ45</accession>
<evidence type="ECO:0000313" key="2">
    <source>
        <dbReference type="Proteomes" id="UP001527099"/>
    </source>
</evidence>
<proteinExistence type="predicted"/>
<keyword evidence="2" id="KW-1185">Reference proteome</keyword>
<dbReference type="Proteomes" id="UP001527099">
    <property type="component" value="Unassembled WGS sequence"/>
</dbReference>
<dbReference type="EMBL" id="JAMDMX010000242">
    <property type="protein sequence ID" value="MCY9698355.1"/>
    <property type="molecule type" value="Genomic_DNA"/>
</dbReference>
<organism evidence="1 2">
    <name type="scientific">Paenibacillus alginolyticus</name>
    <dbReference type="NCBI Taxonomy" id="59839"/>
    <lineage>
        <taxon>Bacteria</taxon>
        <taxon>Bacillati</taxon>
        <taxon>Bacillota</taxon>
        <taxon>Bacilli</taxon>
        <taxon>Bacillales</taxon>
        <taxon>Paenibacillaceae</taxon>
        <taxon>Paenibacillus</taxon>
    </lineage>
</organism>
<comment type="caution">
    <text evidence="1">The sequence shown here is derived from an EMBL/GenBank/DDBJ whole genome shotgun (WGS) entry which is preliminary data.</text>
</comment>
<name>A0ABT4GQ45_9BACL</name>
<reference evidence="1 2" key="1">
    <citation type="submission" date="2022-05" db="EMBL/GenBank/DDBJ databases">
        <title>Genome Sequencing of Bee-Associated Microbes.</title>
        <authorList>
            <person name="Dunlap C."/>
        </authorList>
    </citation>
    <scope>NUCLEOTIDE SEQUENCE [LARGE SCALE GENOMIC DNA]</scope>
    <source>
        <strain evidence="1 2">NRRL B-14421</strain>
    </source>
</reference>
<evidence type="ECO:0000313" key="1">
    <source>
        <dbReference type="EMBL" id="MCY9698355.1"/>
    </source>
</evidence>
<sequence length="67" mass="7219">MGANKFTGILALIVIVSTISLAVVNDAVSRKVKDFAISLDNNTDASTWSATPESLFDGNKNMKLKLY</sequence>
<dbReference type="RefSeq" id="WP_268618783.1">
    <property type="nucleotide sequence ID" value="NZ_JAMDMX010000242.1"/>
</dbReference>
<gene>
    <name evidence="1" type="ORF">M5X19_36785</name>
</gene>